<dbReference type="EMBL" id="UOEN01000450">
    <property type="protein sequence ID" value="VAW19128.1"/>
    <property type="molecule type" value="Genomic_DNA"/>
</dbReference>
<dbReference type="InterPro" id="IPR045186">
    <property type="entry name" value="Indole-3-glycerol_P_synth"/>
</dbReference>
<evidence type="ECO:0000256" key="6">
    <source>
        <dbReference type="ARBA" id="ARBA00022822"/>
    </source>
</evidence>
<dbReference type="PANTHER" id="PTHR22854">
    <property type="entry name" value="TRYPTOPHAN BIOSYNTHESIS PROTEIN"/>
    <property type="match status" value="1"/>
</dbReference>
<dbReference type="PROSITE" id="PS00614">
    <property type="entry name" value="IGPS"/>
    <property type="match status" value="1"/>
</dbReference>
<dbReference type="NCBIfam" id="NF001377">
    <property type="entry name" value="PRK00278.2-4"/>
    <property type="match status" value="1"/>
</dbReference>
<evidence type="ECO:0000256" key="4">
    <source>
        <dbReference type="ARBA" id="ARBA00022605"/>
    </source>
</evidence>
<evidence type="ECO:0000256" key="8">
    <source>
        <dbReference type="ARBA" id="ARBA00023239"/>
    </source>
</evidence>
<dbReference type="CDD" id="cd00331">
    <property type="entry name" value="IGPS"/>
    <property type="match status" value="1"/>
</dbReference>
<keyword evidence="5" id="KW-0210">Decarboxylase</keyword>
<sequence>MDFLKKILTHKHKLNKEKADYYSLIKEKISQTEYTRYSLFKKQITKKEGINIIAEIKKASPSKGLIREDFDLLQIAKIYEENNVAAISVLTEDKYFLGDPKYIKKVHEAVNIPILCKDFIIDEGQIYEARINGASAVLLIAAILDDATIQKFLDVATSLDVDCLLEVHDEKELKRALASSAEIIGINNRNLTTFETSIVTCLELMPDVPDERVVVVESGFEEHYEVLGVTELGANAVLIG</sequence>
<feature type="non-terminal residue" evidence="10">
    <location>
        <position position="240"/>
    </location>
</feature>
<feature type="domain" description="Indole-3-glycerol phosphate synthase" evidence="9">
    <location>
        <begin position="5"/>
        <end position="240"/>
    </location>
</feature>
<dbReference type="InterPro" id="IPR013798">
    <property type="entry name" value="Indole-3-glycerol_P_synth_dom"/>
</dbReference>
<keyword evidence="8 10" id="KW-0456">Lyase</keyword>
<keyword evidence="7" id="KW-0057">Aromatic amino acid biosynthesis</keyword>
<evidence type="ECO:0000256" key="2">
    <source>
        <dbReference type="ARBA" id="ARBA00004696"/>
    </source>
</evidence>
<evidence type="ECO:0000256" key="5">
    <source>
        <dbReference type="ARBA" id="ARBA00022793"/>
    </source>
</evidence>
<accession>A0A3B0TME7</accession>
<evidence type="ECO:0000256" key="7">
    <source>
        <dbReference type="ARBA" id="ARBA00023141"/>
    </source>
</evidence>
<evidence type="ECO:0000259" key="9">
    <source>
        <dbReference type="Pfam" id="PF00218"/>
    </source>
</evidence>
<dbReference type="InterPro" id="IPR013785">
    <property type="entry name" value="Aldolase_TIM"/>
</dbReference>
<dbReference type="SUPFAM" id="SSF51366">
    <property type="entry name" value="Ribulose-phoshate binding barrel"/>
    <property type="match status" value="1"/>
</dbReference>
<organism evidence="10">
    <name type="scientific">hydrothermal vent metagenome</name>
    <dbReference type="NCBI Taxonomy" id="652676"/>
    <lineage>
        <taxon>unclassified sequences</taxon>
        <taxon>metagenomes</taxon>
        <taxon>ecological metagenomes</taxon>
    </lineage>
</organism>
<dbReference type="GO" id="GO:0004425">
    <property type="term" value="F:indole-3-glycerol-phosphate synthase activity"/>
    <property type="evidence" value="ECO:0007669"/>
    <property type="project" value="UniProtKB-EC"/>
</dbReference>
<dbReference type="Gene3D" id="3.20.20.70">
    <property type="entry name" value="Aldolase class I"/>
    <property type="match status" value="1"/>
</dbReference>
<proteinExistence type="predicted"/>
<dbReference type="FunFam" id="3.20.20.70:FF:000024">
    <property type="entry name" value="Indole-3-glycerol phosphate synthase"/>
    <property type="match status" value="1"/>
</dbReference>
<evidence type="ECO:0000256" key="3">
    <source>
        <dbReference type="ARBA" id="ARBA00012362"/>
    </source>
</evidence>
<comment type="catalytic activity">
    <reaction evidence="1">
        <text>1-(2-carboxyphenylamino)-1-deoxy-D-ribulose 5-phosphate + H(+) = (1S,2R)-1-C-(indol-3-yl)glycerol 3-phosphate + CO2 + H2O</text>
        <dbReference type="Rhea" id="RHEA:23476"/>
        <dbReference type="ChEBI" id="CHEBI:15377"/>
        <dbReference type="ChEBI" id="CHEBI:15378"/>
        <dbReference type="ChEBI" id="CHEBI:16526"/>
        <dbReference type="ChEBI" id="CHEBI:58613"/>
        <dbReference type="ChEBI" id="CHEBI:58866"/>
        <dbReference type="EC" id="4.1.1.48"/>
    </reaction>
</comment>
<comment type="pathway">
    <text evidence="2">Amino-acid biosynthesis; L-tryptophan biosynthesis; L-tryptophan from chorismate: step 4/5.</text>
</comment>
<gene>
    <name evidence="10" type="ORF">MNBD_BACTEROID05-857</name>
</gene>
<dbReference type="InterPro" id="IPR011060">
    <property type="entry name" value="RibuloseP-bd_barrel"/>
</dbReference>
<dbReference type="AlphaFoldDB" id="A0A3B0TME7"/>
<dbReference type="GO" id="GO:0004640">
    <property type="term" value="F:phosphoribosylanthranilate isomerase activity"/>
    <property type="evidence" value="ECO:0007669"/>
    <property type="project" value="TreeGrafter"/>
</dbReference>
<dbReference type="PANTHER" id="PTHR22854:SF2">
    <property type="entry name" value="INDOLE-3-GLYCEROL-PHOSPHATE SYNTHASE"/>
    <property type="match status" value="1"/>
</dbReference>
<dbReference type="Pfam" id="PF00218">
    <property type="entry name" value="IGPS"/>
    <property type="match status" value="1"/>
</dbReference>
<name>A0A3B0TME7_9ZZZZ</name>
<dbReference type="InterPro" id="IPR001468">
    <property type="entry name" value="Indole-3-GlycerolPSynthase_CS"/>
</dbReference>
<keyword evidence="6" id="KW-0822">Tryptophan biosynthesis</keyword>
<reference evidence="10" key="1">
    <citation type="submission" date="2018-06" db="EMBL/GenBank/DDBJ databases">
        <authorList>
            <person name="Zhirakovskaya E."/>
        </authorList>
    </citation>
    <scope>NUCLEOTIDE SEQUENCE</scope>
</reference>
<protein>
    <recommendedName>
        <fullName evidence="3">indole-3-glycerol-phosphate synthase</fullName>
        <ecNumber evidence="3">4.1.1.48</ecNumber>
    </recommendedName>
</protein>
<dbReference type="GO" id="GO:0000162">
    <property type="term" value="P:L-tryptophan biosynthetic process"/>
    <property type="evidence" value="ECO:0007669"/>
    <property type="project" value="UniProtKB-UniPathway"/>
</dbReference>
<evidence type="ECO:0000256" key="1">
    <source>
        <dbReference type="ARBA" id="ARBA00001633"/>
    </source>
</evidence>
<dbReference type="EC" id="4.1.1.48" evidence="3"/>
<dbReference type="UniPathway" id="UPA00035">
    <property type="reaction ID" value="UER00043"/>
</dbReference>
<evidence type="ECO:0000313" key="10">
    <source>
        <dbReference type="EMBL" id="VAW19128.1"/>
    </source>
</evidence>
<keyword evidence="4" id="KW-0028">Amino-acid biosynthesis</keyword>